<feature type="domain" description="HTH marR-type" evidence="1">
    <location>
        <begin position="47"/>
        <end position="94"/>
    </location>
</feature>
<dbReference type="InterPro" id="IPR000835">
    <property type="entry name" value="HTH_MarR-typ"/>
</dbReference>
<comment type="caution">
    <text evidence="2">The sequence shown here is derived from an EMBL/GenBank/DDBJ whole genome shotgun (WGS) entry which is preliminary data.</text>
</comment>
<name>A0A0M3ANE0_9SPHN</name>
<dbReference type="RefSeq" id="WP_008831366.1">
    <property type="nucleotide sequence ID" value="NZ_LBIC01000010.1"/>
</dbReference>
<dbReference type="InterPro" id="IPR036390">
    <property type="entry name" value="WH_DNA-bd_sf"/>
</dbReference>
<accession>A0A0M3ANE0</accession>
<protein>
    <submittedName>
        <fullName evidence="2">DNA repair protein RadC</fullName>
    </submittedName>
</protein>
<dbReference type="Pfam" id="PF12802">
    <property type="entry name" value="MarR_2"/>
    <property type="match status" value="1"/>
</dbReference>
<organism evidence="2 3">
    <name type="scientific">Sphingobium chungbukense</name>
    <dbReference type="NCBI Taxonomy" id="56193"/>
    <lineage>
        <taxon>Bacteria</taxon>
        <taxon>Pseudomonadati</taxon>
        <taxon>Pseudomonadota</taxon>
        <taxon>Alphaproteobacteria</taxon>
        <taxon>Sphingomonadales</taxon>
        <taxon>Sphingomonadaceae</taxon>
        <taxon>Sphingobium</taxon>
    </lineage>
</organism>
<dbReference type="Proteomes" id="UP000033874">
    <property type="component" value="Unassembled WGS sequence"/>
</dbReference>
<proteinExistence type="predicted"/>
<reference evidence="2 3" key="1">
    <citation type="submission" date="2015-04" db="EMBL/GenBank/DDBJ databases">
        <title>Genome sequence of aromatic hydrocarbons-degrading Sphingobium chungbukense DJ77.</title>
        <authorList>
            <person name="Kim Y.-C."/>
            <person name="Chae J.-C."/>
        </authorList>
    </citation>
    <scope>NUCLEOTIDE SEQUENCE [LARGE SCALE GENOMIC DNA]</scope>
    <source>
        <strain evidence="2 3">DJ77</strain>
    </source>
</reference>
<evidence type="ECO:0000313" key="3">
    <source>
        <dbReference type="Proteomes" id="UP000033874"/>
    </source>
</evidence>
<dbReference type="SUPFAM" id="SSF46785">
    <property type="entry name" value="Winged helix' DNA-binding domain"/>
    <property type="match status" value="1"/>
</dbReference>
<dbReference type="PATRIC" id="fig|56193.3.peg.4401"/>
<evidence type="ECO:0000259" key="1">
    <source>
        <dbReference type="Pfam" id="PF12802"/>
    </source>
</evidence>
<sequence>MMDRDTEHARDNAKRLLRRRTLRKQLVGAHDLFGEPAWEMLIDLFIHECERKPLSISAVCVTAGLPMSSALRLIQKLCDAGLVSRIPDPVDGRRCYIRLDPPLMQRLRAYFSAGDL</sequence>
<dbReference type="STRING" id="56193.YP76_20950"/>
<dbReference type="EMBL" id="LBIC01000010">
    <property type="protein sequence ID" value="KKW90451.1"/>
    <property type="molecule type" value="Genomic_DNA"/>
</dbReference>
<evidence type="ECO:0000313" key="2">
    <source>
        <dbReference type="EMBL" id="KKW90451.1"/>
    </source>
</evidence>
<dbReference type="AlphaFoldDB" id="A0A0M3ANE0"/>
<dbReference type="InterPro" id="IPR036388">
    <property type="entry name" value="WH-like_DNA-bd_sf"/>
</dbReference>
<keyword evidence="3" id="KW-1185">Reference proteome</keyword>
<gene>
    <name evidence="2" type="ORF">YP76_20950</name>
</gene>
<dbReference type="Gene3D" id="1.10.10.10">
    <property type="entry name" value="Winged helix-like DNA-binding domain superfamily/Winged helix DNA-binding domain"/>
    <property type="match status" value="1"/>
</dbReference>
<dbReference type="GO" id="GO:0003700">
    <property type="term" value="F:DNA-binding transcription factor activity"/>
    <property type="evidence" value="ECO:0007669"/>
    <property type="project" value="InterPro"/>
</dbReference>